<feature type="region of interest" description="Disordered" evidence="1">
    <location>
        <begin position="1"/>
        <end position="159"/>
    </location>
</feature>
<dbReference type="Proteomes" id="UP000268823">
    <property type="component" value="Unassembled WGS sequence"/>
</dbReference>
<comment type="caution">
    <text evidence="2">The sequence shown here is derived from an EMBL/GenBank/DDBJ whole genome shotgun (WGS) entry which is preliminary data.</text>
</comment>
<sequence length="159" mass="17348">MSKQQQEREFQKSSELPGPSSKHSKHEAPRSEQSVEAEGLDGRSTAAGETPLALRMKEAADSTVVEPSGKDQKQGHSAGSSNKGGEESLVGEDDFLPDLRTTPSFKALRERMAQEMNESMDSESAAGMGVSVEKTRDSKTRRNRRTGPKPKQLVQMYPA</sequence>
<evidence type="ECO:0000256" key="1">
    <source>
        <dbReference type="SAM" id="MobiDB-lite"/>
    </source>
</evidence>
<gene>
    <name evidence="2" type="ORF">D0861_06668</name>
</gene>
<dbReference type="AlphaFoldDB" id="A0A3M7F835"/>
<evidence type="ECO:0000313" key="3">
    <source>
        <dbReference type="Proteomes" id="UP000268823"/>
    </source>
</evidence>
<dbReference type="VEuPathDB" id="FungiDB:BTJ68_14915"/>
<protein>
    <submittedName>
        <fullName evidence="2">Uncharacterized protein</fullName>
    </submittedName>
</protein>
<dbReference type="OrthoDB" id="3877097at2759"/>
<reference evidence="2 3" key="1">
    <citation type="journal article" date="2018" name="BMC Genomics">
        <title>Genomic evidence for intraspecific hybridization in a clonal and extremely halotolerant yeast.</title>
        <authorList>
            <person name="Gostincar C."/>
            <person name="Stajich J.E."/>
            <person name="Zupancic J."/>
            <person name="Zalar P."/>
            <person name="Gunde-Cimerman N."/>
        </authorList>
    </citation>
    <scope>NUCLEOTIDE SEQUENCE [LARGE SCALE GENOMIC DNA]</scope>
    <source>
        <strain evidence="2 3">EXF-2788</strain>
    </source>
</reference>
<accession>A0A3M7F835</accession>
<proteinExistence type="predicted"/>
<feature type="compositionally biased region" description="Basic and acidic residues" evidence="1">
    <location>
        <begin position="1"/>
        <end position="12"/>
    </location>
</feature>
<dbReference type="EMBL" id="QWIR01000139">
    <property type="protein sequence ID" value="RMY85015.1"/>
    <property type="molecule type" value="Genomic_DNA"/>
</dbReference>
<evidence type="ECO:0000313" key="2">
    <source>
        <dbReference type="EMBL" id="RMY85015.1"/>
    </source>
</evidence>
<name>A0A3M7F835_HORWE</name>
<organism evidence="2 3">
    <name type="scientific">Hortaea werneckii</name>
    <name type="common">Black yeast</name>
    <name type="synonym">Cladosporium werneckii</name>
    <dbReference type="NCBI Taxonomy" id="91943"/>
    <lineage>
        <taxon>Eukaryota</taxon>
        <taxon>Fungi</taxon>
        <taxon>Dikarya</taxon>
        <taxon>Ascomycota</taxon>
        <taxon>Pezizomycotina</taxon>
        <taxon>Dothideomycetes</taxon>
        <taxon>Dothideomycetidae</taxon>
        <taxon>Mycosphaerellales</taxon>
        <taxon>Teratosphaeriaceae</taxon>
        <taxon>Hortaea</taxon>
    </lineage>
</organism>